<dbReference type="EMBL" id="JAJTJA010000016">
    <property type="protein sequence ID" value="KAH8689056.1"/>
    <property type="molecule type" value="Genomic_DNA"/>
</dbReference>
<dbReference type="SUPFAM" id="SSF51735">
    <property type="entry name" value="NAD(P)-binding Rossmann-fold domains"/>
    <property type="match status" value="1"/>
</dbReference>
<sequence length="321" mass="34043">MSQNGTSPLAVGFLGIGNMGWGMATNVASKIPKASKLIVYDVDNIRLGEFVDQVENTQAAESPKDVAEKSDVIITSLPTGEVVKNVFSNPSTGLLSASNGNRPKLFLECSTISASTSLLVAKLVQDSGLGDFLDTPVSGGPAAARSGTLTFMVGGDKKLVDKAIPFLQWMGLIENIFHCGPLGAGLVTKQLNNYAANVSFVGLCEVMNAGVRYGLDPKVLAGVINVSSGMSWNSLHQNPVKGVDPKSSAARDFKEGFKTELAKGVIDLAVELADEIGAPLVMGQPLQSVYERALKNDKCRGQECRSIYRLFSEDEGKDLLE</sequence>
<dbReference type="Gene3D" id="3.40.50.720">
    <property type="entry name" value="NAD(P)-binding Rossmann-like Domain"/>
    <property type="match status" value="1"/>
</dbReference>
<name>A0AAD4PSI8_9EURO</name>
<dbReference type="InterPro" id="IPR015815">
    <property type="entry name" value="HIBADH-related"/>
</dbReference>
<dbReference type="AlphaFoldDB" id="A0AAD4PSI8"/>
<dbReference type="EC" id="1.1.1.31" evidence="3"/>
<dbReference type="InterPro" id="IPR008927">
    <property type="entry name" value="6-PGluconate_DH-like_C_sf"/>
</dbReference>
<reference evidence="11" key="1">
    <citation type="submission" date="2021-12" db="EMBL/GenBank/DDBJ databases">
        <title>Convergent genome expansion in fungi linked to evolution of root-endophyte symbiosis.</title>
        <authorList>
            <consortium name="DOE Joint Genome Institute"/>
            <person name="Ke Y.-H."/>
            <person name="Bonito G."/>
            <person name="Liao H.-L."/>
            <person name="Looney B."/>
            <person name="Rojas-Flechas A."/>
            <person name="Nash J."/>
            <person name="Hameed K."/>
            <person name="Schadt C."/>
            <person name="Martin F."/>
            <person name="Crous P.W."/>
            <person name="Miettinen O."/>
            <person name="Magnuson J.K."/>
            <person name="Labbe J."/>
            <person name="Jacobson D."/>
            <person name="Doktycz M.J."/>
            <person name="Veneault-Fourrey C."/>
            <person name="Kuo A."/>
            <person name="Mondo S."/>
            <person name="Calhoun S."/>
            <person name="Riley R."/>
            <person name="Ohm R."/>
            <person name="LaButti K."/>
            <person name="Andreopoulos B."/>
            <person name="Pangilinan J."/>
            <person name="Nolan M."/>
            <person name="Tritt A."/>
            <person name="Clum A."/>
            <person name="Lipzen A."/>
            <person name="Daum C."/>
            <person name="Barry K."/>
            <person name="Grigoriev I.V."/>
            <person name="Vilgalys R."/>
        </authorList>
    </citation>
    <scope>NUCLEOTIDE SEQUENCE</scope>
    <source>
        <strain evidence="11">PMI_201</strain>
    </source>
</reference>
<evidence type="ECO:0000256" key="5">
    <source>
        <dbReference type="ARBA" id="ARBA00023002"/>
    </source>
</evidence>
<evidence type="ECO:0000256" key="1">
    <source>
        <dbReference type="ARBA" id="ARBA00005109"/>
    </source>
</evidence>
<dbReference type="Pfam" id="PF14833">
    <property type="entry name" value="NAD_binding_11"/>
    <property type="match status" value="1"/>
</dbReference>
<evidence type="ECO:0000313" key="12">
    <source>
        <dbReference type="Proteomes" id="UP001201262"/>
    </source>
</evidence>
<comment type="catalytic activity">
    <reaction evidence="7">
        <text>3-hydroxy-2-methylpropanoate + NAD(+) = 2-methyl-3-oxopropanoate + NADH + H(+)</text>
        <dbReference type="Rhea" id="RHEA:17681"/>
        <dbReference type="ChEBI" id="CHEBI:11805"/>
        <dbReference type="ChEBI" id="CHEBI:15378"/>
        <dbReference type="ChEBI" id="CHEBI:57540"/>
        <dbReference type="ChEBI" id="CHEBI:57700"/>
        <dbReference type="ChEBI" id="CHEBI:57945"/>
        <dbReference type="EC" id="1.1.1.31"/>
    </reaction>
</comment>
<comment type="caution">
    <text evidence="11">The sequence shown here is derived from an EMBL/GenBank/DDBJ whole genome shotgun (WGS) entry which is preliminary data.</text>
</comment>
<dbReference type="RefSeq" id="XP_046065482.1">
    <property type="nucleotide sequence ID" value="XM_046218827.1"/>
</dbReference>
<gene>
    <name evidence="11" type="ORF">BGW36DRAFT_402096</name>
</gene>
<proteinExistence type="inferred from homology"/>
<keyword evidence="12" id="KW-1185">Reference proteome</keyword>
<evidence type="ECO:0000256" key="2">
    <source>
        <dbReference type="ARBA" id="ARBA00006013"/>
    </source>
</evidence>
<feature type="active site" evidence="8">
    <location>
        <position position="189"/>
    </location>
</feature>
<dbReference type="GO" id="GO:0051287">
    <property type="term" value="F:NAD binding"/>
    <property type="evidence" value="ECO:0007669"/>
    <property type="project" value="InterPro"/>
</dbReference>
<dbReference type="GO" id="GO:0008442">
    <property type="term" value="F:3-hydroxyisobutyrate dehydrogenase activity"/>
    <property type="evidence" value="ECO:0007669"/>
    <property type="project" value="UniProtKB-EC"/>
</dbReference>
<dbReference type="PANTHER" id="PTHR22981:SF7">
    <property type="entry name" value="3-HYDROXYISOBUTYRATE DEHYDROGENASE, MITOCHONDRIAL"/>
    <property type="match status" value="1"/>
</dbReference>
<dbReference type="SUPFAM" id="SSF48179">
    <property type="entry name" value="6-phosphogluconate dehydrogenase C-terminal domain-like"/>
    <property type="match status" value="1"/>
</dbReference>
<evidence type="ECO:0000256" key="8">
    <source>
        <dbReference type="PIRSR" id="PIRSR000103-1"/>
    </source>
</evidence>
<dbReference type="Pfam" id="PF03446">
    <property type="entry name" value="NAD_binding_2"/>
    <property type="match status" value="1"/>
</dbReference>
<dbReference type="InterPro" id="IPR036291">
    <property type="entry name" value="NAD(P)-bd_dom_sf"/>
</dbReference>
<evidence type="ECO:0000256" key="6">
    <source>
        <dbReference type="ARBA" id="ARBA00023027"/>
    </source>
</evidence>
<comment type="similarity">
    <text evidence="2">Belongs to the HIBADH-related family. 3-hydroxyisobutyrate dehydrogenase subfamily.</text>
</comment>
<dbReference type="InterPro" id="IPR029154">
    <property type="entry name" value="HIBADH-like_NADP-bd"/>
</dbReference>
<dbReference type="GeneID" id="70249114"/>
<comment type="pathway">
    <text evidence="1">Amino-acid degradation; L-valine degradation.</text>
</comment>
<dbReference type="Proteomes" id="UP001201262">
    <property type="component" value="Unassembled WGS sequence"/>
</dbReference>
<organism evidence="11 12">
    <name type="scientific">Talaromyces proteolyticus</name>
    <dbReference type="NCBI Taxonomy" id="1131652"/>
    <lineage>
        <taxon>Eukaryota</taxon>
        <taxon>Fungi</taxon>
        <taxon>Dikarya</taxon>
        <taxon>Ascomycota</taxon>
        <taxon>Pezizomycotina</taxon>
        <taxon>Eurotiomycetes</taxon>
        <taxon>Eurotiomycetidae</taxon>
        <taxon>Eurotiales</taxon>
        <taxon>Trichocomaceae</taxon>
        <taxon>Talaromyces</taxon>
        <taxon>Talaromyces sect. Bacilispori</taxon>
    </lineage>
</organism>
<dbReference type="GO" id="GO:0005739">
    <property type="term" value="C:mitochondrion"/>
    <property type="evidence" value="ECO:0007669"/>
    <property type="project" value="TreeGrafter"/>
</dbReference>
<accession>A0AAD4PSI8</accession>
<keyword evidence="5" id="KW-0560">Oxidoreductase</keyword>
<evidence type="ECO:0000259" key="10">
    <source>
        <dbReference type="Pfam" id="PF14833"/>
    </source>
</evidence>
<keyword evidence="6" id="KW-0520">NAD</keyword>
<dbReference type="GO" id="GO:0050661">
    <property type="term" value="F:NADP binding"/>
    <property type="evidence" value="ECO:0007669"/>
    <property type="project" value="InterPro"/>
</dbReference>
<keyword evidence="4" id="KW-0101">Branched-chain amino acid catabolism</keyword>
<evidence type="ECO:0000259" key="9">
    <source>
        <dbReference type="Pfam" id="PF03446"/>
    </source>
</evidence>
<feature type="domain" description="6-phosphogluconate dehydrogenase NADP-binding" evidence="9">
    <location>
        <begin position="11"/>
        <end position="177"/>
    </location>
</feature>
<dbReference type="PIRSF" id="PIRSF000103">
    <property type="entry name" value="HIBADH"/>
    <property type="match status" value="1"/>
</dbReference>
<dbReference type="InterPro" id="IPR006115">
    <property type="entry name" value="6PGDH_NADP-bd"/>
</dbReference>
<evidence type="ECO:0000256" key="3">
    <source>
        <dbReference type="ARBA" id="ARBA00012991"/>
    </source>
</evidence>
<evidence type="ECO:0000256" key="7">
    <source>
        <dbReference type="ARBA" id="ARBA00049197"/>
    </source>
</evidence>
<feature type="domain" description="3-hydroxyisobutyrate dehydrogenase-like NAD-binding" evidence="10">
    <location>
        <begin position="183"/>
        <end position="308"/>
    </location>
</feature>
<dbReference type="InterPro" id="IPR013328">
    <property type="entry name" value="6PGD_dom2"/>
</dbReference>
<evidence type="ECO:0000313" key="11">
    <source>
        <dbReference type="EMBL" id="KAH8689056.1"/>
    </source>
</evidence>
<dbReference type="GO" id="GO:0006574">
    <property type="term" value="P:L-valine catabolic process"/>
    <property type="evidence" value="ECO:0007669"/>
    <property type="project" value="TreeGrafter"/>
</dbReference>
<dbReference type="Gene3D" id="1.10.1040.10">
    <property type="entry name" value="N-(1-d-carboxylethyl)-l-norvaline Dehydrogenase, domain 2"/>
    <property type="match status" value="1"/>
</dbReference>
<dbReference type="PANTHER" id="PTHR22981">
    <property type="entry name" value="3-HYDROXYISOBUTYRATE DEHYDROGENASE-RELATED"/>
    <property type="match status" value="1"/>
</dbReference>
<evidence type="ECO:0000256" key="4">
    <source>
        <dbReference type="ARBA" id="ARBA00022456"/>
    </source>
</evidence>
<protein>
    <recommendedName>
        <fullName evidence="3">3-hydroxyisobutyrate dehydrogenase</fullName>
        <ecNumber evidence="3">1.1.1.31</ecNumber>
    </recommendedName>
</protein>